<reference evidence="2 3" key="1">
    <citation type="submission" date="2016-10" db="EMBL/GenBank/DDBJ databases">
        <title>Genome Sequence of Pseudomonas putida GM4FR.</title>
        <authorList>
            <person name="Poehlein A."/>
            <person name="Wemheuer F."/>
            <person name="Hollensteiner J."/>
            <person name="Wemheuer B."/>
        </authorList>
    </citation>
    <scope>NUCLEOTIDE SEQUENCE [LARGE SCALE GENOMIC DNA]</scope>
    <source>
        <strain evidence="2 3">GM4FR</strain>
    </source>
</reference>
<comment type="caution">
    <text evidence="2">The sequence shown here is derived from an EMBL/GenBank/DDBJ whole genome shotgun (WGS) entry which is preliminary data.</text>
</comment>
<dbReference type="InterPro" id="IPR046554">
    <property type="entry name" value="DUF6708"/>
</dbReference>
<name>A0A1Q9QZF8_PSEPU</name>
<organism evidence="2 3">
    <name type="scientific">Pseudomonas putida</name>
    <name type="common">Arthrobacter siderocapsulatus</name>
    <dbReference type="NCBI Taxonomy" id="303"/>
    <lineage>
        <taxon>Bacteria</taxon>
        <taxon>Pseudomonadati</taxon>
        <taxon>Pseudomonadota</taxon>
        <taxon>Gammaproteobacteria</taxon>
        <taxon>Pseudomonadales</taxon>
        <taxon>Pseudomonadaceae</taxon>
        <taxon>Pseudomonas</taxon>
    </lineage>
</organism>
<dbReference type="EMBL" id="MKZO01000045">
    <property type="protein sequence ID" value="OLS60526.1"/>
    <property type="molecule type" value="Genomic_DNA"/>
</dbReference>
<dbReference type="AlphaFoldDB" id="A0A1Q9QZF8"/>
<feature type="domain" description="DUF6708" evidence="1">
    <location>
        <begin position="8"/>
        <end position="169"/>
    </location>
</feature>
<proteinExistence type="predicted"/>
<protein>
    <recommendedName>
        <fullName evidence="1">DUF6708 domain-containing protein</fullName>
    </recommendedName>
</protein>
<dbReference type="Pfam" id="PF20455">
    <property type="entry name" value="DUF6708"/>
    <property type="match status" value="1"/>
</dbReference>
<sequence>MLITAVAITIWTLAFCVKVDIAPPRDSPLRFNRARQRLYAYNFKFRWWNPFEEWRVLPVAYDWSQVRAERWRRTHFTAQGGVIIQFGVELSIVKPGTNQVIDRFPLTAMGADAHAWAYVCTYMQQGPDALPPPGPPWDHNDVLWCNIAMLLAPKVEWPADMDLESRTAP</sequence>
<evidence type="ECO:0000259" key="1">
    <source>
        <dbReference type="Pfam" id="PF20455"/>
    </source>
</evidence>
<accession>A0A1Q9QZF8</accession>
<evidence type="ECO:0000313" key="3">
    <source>
        <dbReference type="Proteomes" id="UP000186736"/>
    </source>
</evidence>
<dbReference type="Proteomes" id="UP000186736">
    <property type="component" value="Unassembled WGS sequence"/>
</dbReference>
<evidence type="ECO:0000313" key="2">
    <source>
        <dbReference type="EMBL" id="OLS60526.1"/>
    </source>
</evidence>
<gene>
    <name evidence="2" type="ORF">PSEMO_45690</name>
</gene>